<dbReference type="InterPro" id="IPR032675">
    <property type="entry name" value="LRR_dom_sf"/>
</dbReference>
<proteinExistence type="predicted"/>
<evidence type="ECO:0000313" key="2">
    <source>
        <dbReference type="Proteomes" id="UP000663852"/>
    </source>
</evidence>
<dbReference type="SUPFAM" id="SSF52047">
    <property type="entry name" value="RNI-like"/>
    <property type="match status" value="1"/>
</dbReference>
<accession>A0A814SMM2</accession>
<dbReference type="Gene3D" id="3.80.10.10">
    <property type="entry name" value="Ribonuclease Inhibitor"/>
    <property type="match status" value="1"/>
</dbReference>
<evidence type="ECO:0000313" key="1">
    <source>
        <dbReference type="EMBL" id="CAF1149396.1"/>
    </source>
</evidence>
<dbReference type="Proteomes" id="UP000663852">
    <property type="component" value="Unassembled WGS sequence"/>
</dbReference>
<dbReference type="EMBL" id="CAJNOJ010000118">
    <property type="protein sequence ID" value="CAF1149396.1"/>
    <property type="molecule type" value="Genomic_DNA"/>
</dbReference>
<protein>
    <recommendedName>
        <fullName evidence="3">F-box domain-containing protein</fullName>
    </recommendedName>
</protein>
<evidence type="ECO:0008006" key="3">
    <source>
        <dbReference type="Google" id="ProtNLM"/>
    </source>
</evidence>
<organism evidence="1 2">
    <name type="scientific">Adineta ricciae</name>
    <name type="common">Rotifer</name>
    <dbReference type="NCBI Taxonomy" id="249248"/>
    <lineage>
        <taxon>Eukaryota</taxon>
        <taxon>Metazoa</taxon>
        <taxon>Spiralia</taxon>
        <taxon>Gnathifera</taxon>
        <taxon>Rotifera</taxon>
        <taxon>Eurotatoria</taxon>
        <taxon>Bdelloidea</taxon>
        <taxon>Adinetida</taxon>
        <taxon>Adinetidae</taxon>
        <taxon>Adineta</taxon>
    </lineage>
</organism>
<comment type="caution">
    <text evidence="1">The sequence shown here is derived from an EMBL/GenBank/DDBJ whole genome shotgun (WGS) entry which is preliminary data.</text>
</comment>
<gene>
    <name evidence="1" type="ORF">EDS130_LOCUS22527</name>
</gene>
<sequence length="689" mass="80363">MSDKRTRTKFEHLSNEVLMDCFEYLNAPDVFYAFEQLNPRFYRLVRAIPLRLNFEDIDKIIFDRFCEKMLDYTEIQQQIYSIKLSNEQTHGQIQAFFTYFSLVEFTRLRSLTLIEIKENNMEQLSSTIPLLTKLTRLRLINSHSSSFNLLSVLPRCQENIFPISSFSQNIVPLTKFSIYFCSLTDIFRLLPQMPFLRYLNVLCGSQFESISSAEINRLHGRVNCLERLAVSGYSIDTDNLMSVISCMTNLRSLTILVDENSDIIDASRWQQLITHSLPHLTVFRFNFSSKHQWYTECLIYGPQSSIFTTPWPSDRKLIGLTHNRRFNKSINQSTTSDRVKRLNIFNTELITSHSSYCPNVTSLAFDSLPVIKNQIDEQNFVSSLKQVVNLLNVKHLEIPACVETTRPTLLLKILQETPHVSSLTTLSCIVNLVKRNKELHQLASEMITKLNFCIRSSSSDACVNKRRDMSLIHQVFPNLEQITYSMIRFEPCLFLLKNLPRLSRMSITFYQRDEDGCFDELKNKLSKLKNIFFYEELLGVRHDYKVIQFSFWVSRGDIFLRIYSIQIHLKMVYIGIELWLITIILSSSITCFEIVTIPDGDIQYLYERLRTTEHMTDTDALNTIIELENYYTAAKNGLTGEPSEIIDTAWHAHILNTPMYFSFCQSTFGSYLHHSPYWMRASEAEETQI</sequence>
<reference evidence="1" key="1">
    <citation type="submission" date="2021-02" db="EMBL/GenBank/DDBJ databases">
        <authorList>
            <person name="Nowell W R."/>
        </authorList>
    </citation>
    <scope>NUCLEOTIDE SEQUENCE</scope>
</reference>
<dbReference type="AlphaFoldDB" id="A0A814SMM2"/>
<name>A0A814SMM2_ADIRI</name>